<proteinExistence type="predicted"/>
<dbReference type="STRING" id="367110.Q7SG56"/>
<dbReference type="InParanoid" id="Q7SG56"/>
<dbReference type="KEGG" id="ncr:NCU07485"/>
<dbReference type="AlphaFoldDB" id="Q7SG56"/>
<dbReference type="GeneID" id="3881181"/>
<gene>
    <name evidence="2" type="ORF">NCU07485</name>
</gene>
<protein>
    <recommendedName>
        <fullName evidence="1">DUF7136 domain-containing protein</fullName>
    </recommendedName>
</protein>
<dbReference type="PaxDb" id="5141-EFNCRP00000007446"/>
<dbReference type="RefSeq" id="XP_965032.2">
    <property type="nucleotide sequence ID" value="XM_959939.2"/>
</dbReference>
<accession>Q7SG56</accession>
<dbReference type="InterPro" id="IPR055560">
    <property type="entry name" value="DUF7136"/>
</dbReference>
<dbReference type="Proteomes" id="UP000001805">
    <property type="component" value="Chromosome 1, Linkage Group I"/>
</dbReference>
<evidence type="ECO:0000313" key="2">
    <source>
        <dbReference type="EMBL" id="EAA35796.2"/>
    </source>
</evidence>
<dbReference type="OrthoDB" id="4584730at2759"/>
<sequence>MQVGAQTTFPTTVEVDLIFPRNDTYAPSTLFPVVFAFQNAALAPSLDPSLSFLLWDNTFDHAKDYKVNLKSTNFTTEPTFVYMFISTLNTTADGAPASYSVSWELGQHNCSHHGILPFQNIGGGFRGTGVTFTIANGAPEPDLVEATTNSTLCTDASYFAFNLTGILDGSSGQYDGRNTCAVLSDVQPLVDGDPCAVHVDSAAASSISAALTATACTYDNPVVSCPSKQNAAAADTKTGFPAMLSGFVAALVAMQLL</sequence>
<evidence type="ECO:0000313" key="3">
    <source>
        <dbReference type="Proteomes" id="UP000001805"/>
    </source>
</evidence>
<dbReference type="EMBL" id="CM002236">
    <property type="protein sequence ID" value="EAA35796.2"/>
    <property type="molecule type" value="Genomic_DNA"/>
</dbReference>
<name>Q7SG56_NEUCR</name>
<dbReference type="VEuPathDB" id="FungiDB:NCU07485"/>
<keyword evidence="3" id="KW-1185">Reference proteome</keyword>
<feature type="domain" description="DUF7136" evidence="1">
    <location>
        <begin position="8"/>
        <end position="225"/>
    </location>
</feature>
<evidence type="ECO:0000259" key="1">
    <source>
        <dbReference type="Pfam" id="PF23584"/>
    </source>
</evidence>
<dbReference type="HOGENOM" id="CLU_058866_1_0_1"/>
<organism evidence="2 3">
    <name type="scientific">Neurospora crassa (strain ATCC 24698 / 74-OR23-1A / CBS 708.71 / DSM 1257 / FGSC 987)</name>
    <dbReference type="NCBI Taxonomy" id="367110"/>
    <lineage>
        <taxon>Eukaryota</taxon>
        <taxon>Fungi</taxon>
        <taxon>Dikarya</taxon>
        <taxon>Ascomycota</taxon>
        <taxon>Pezizomycotina</taxon>
        <taxon>Sordariomycetes</taxon>
        <taxon>Sordariomycetidae</taxon>
        <taxon>Sordariales</taxon>
        <taxon>Sordariaceae</taxon>
        <taxon>Neurospora</taxon>
    </lineage>
</organism>
<reference evidence="2 3" key="1">
    <citation type="journal article" date="2003" name="Nature">
        <title>The genome sequence of the filamentous fungus Neurospora crassa.</title>
        <authorList>
            <person name="Galagan J.E."/>
            <person name="Calvo S.E."/>
            <person name="Borkovich K.A."/>
            <person name="Selker E.U."/>
            <person name="Read N.D."/>
            <person name="Jaffe D."/>
            <person name="FitzHugh W."/>
            <person name="Ma L.J."/>
            <person name="Smirnov S."/>
            <person name="Purcell S."/>
            <person name="Rehman B."/>
            <person name="Elkins T."/>
            <person name="Engels R."/>
            <person name="Wang S."/>
            <person name="Nielsen C.B."/>
            <person name="Butler J."/>
            <person name="Endrizzi M."/>
            <person name="Qui D."/>
            <person name="Ianakiev P."/>
            <person name="Bell-Pedersen D."/>
            <person name="Nelson M.A."/>
            <person name="Werner-Washburne M."/>
            <person name="Selitrennikoff C.P."/>
            <person name="Kinsey J.A."/>
            <person name="Braun E.L."/>
            <person name="Zelter A."/>
            <person name="Schulte U."/>
            <person name="Kothe G.O."/>
            <person name="Jedd G."/>
            <person name="Mewes W."/>
            <person name="Staben C."/>
            <person name="Marcotte E."/>
            <person name="Greenberg D."/>
            <person name="Roy A."/>
            <person name="Foley K."/>
            <person name="Naylor J."/>
            <person name="Stange-Thomann N."/>
            <person name="Barrett R."/>
            <person name="Gnerre S."/>
            <person name="Kamal M."/>
            <person name="Kamvysselis M."/>
            <person name="Mauceli E."/>
            <person name="Bielke C."/>
            <person name="Rudd S."/>
            <person name="Frishman D."/>
            <person name="Krystofova S."/>
            <person name="Rasmussen C."/>
            <person name="Metzenberg R.L."/>
            <person name="Perkins D.D."/>
            <person name="Kroken S."/>
            <person name="Cogoni C."/>
            <person name="Macino G."/>
            <person name="Catcheside D."/>
            <person name="Li W."/>
            <person name="Pratt R.J."/>
            <person name="Osmani S.A."/>
            <person name="DeSouza C.P."/>
            <person name="Glass L."/>
            <person name="Orbach M.J."/>
            <person name="Berglund J.A."/>
            <person name="Voelker R."/>
            <person name="Yarden O."/>
            <person name="Plamann M."/>
            <person name="Seiler S."/>
            <person name="Dunlap J."/>
            <person name="Radford A."/>
            <person name="Aramayo R."/>
            <person name="Natvig D.O."/>
            <person name="Alex L.A."/>
            <person name="Mannhaupt G."/>
            <person name="Ebbole D.J."/>
            <person name="Freitag M."/>
            <person name="Paulsen I."/>
            <person name="Sachs M.S."/>
            <person name="Lander E.S."/>
            <person name="Nusbaum C."/>
            <person name="Birren B."/>
        </authorList>
    </citation>
    <scope>NUCLEOTIDE SEQUENCE [LARGE SCALE GENOMIC DNA]</scope>
    <source>
        <strain evidence="3">ATCC 24698 / 74-OR23-1A / CBS 708.71 / DSM 1257 / FGSC 987</strain>
    </source>
</reference>
<dbReference type="Pfam" id="PF23584">
    <property type="entry name" value="DUF7136"/>
    <property type="match status" value="1"/>
</dbReference>